<dbReference type="AlphaFoldDB" id="A0A1B6KSD1"/>
<name>A0A1B6KSD1_9HEMI</name>
<reference evidence="1" key="1">
    <citation type="submission" date="2015-11" db="EMBL/GenBank/DDBJ databases">
        <title>De novo transcriptome assembly of four potential Pierce s Disease insect vectors from Arizona vineyards.</title>
        <authorList>
            <person name="Tassone E.E."/>
        </authorList>
    </citation>
    <scope>NUCLEOTIDE SEQUENCE</scope>
</reference>
<protein>
    <submittedName>
        <fullName evidence="1">Uncharacterized protein</fullName>
    </submittedName>
</protein>
<proteinExistence type="predicted"/>
<evidence type="ECO:0000313" key="1">
    <source>
        <dbReference type="EMBL" id="JAT14340.1"/>
    </source>
</evidence>
<organism evidence="1">
    <name type="scientific">Graphocephala atropunctata</name>
    <dbReference type="NCBI Taxonomy" id="36148"/>
    <lineage>
        <taxon>Eukaryota</taxon>
        <taxon>Metazoa</taxon>
        <taxon>Ecdysozoa</taxon>
        <taxon>Arthropoda</taxon>
        <taxon>Hexapoda</taxon>
        <taxon>Insecta</taxon>
        <taxon>Pterygota</taxon>
        <taxon>Neoptera</taxon>
        <taxon>Paraneoptera</taxon>
        <taxon>Hemiptera</taxon>
        <taxon>Auchenorrhyncha</taxon>
        <taxon>Membracoidea</taxon>
        <taxon>Cicadellidae</taxon>
        <taxon>Cicadellinae</taxon>
        <taxon>Cicadellini</taxon>
        <taxon>Graphocephala</taxon>
    </lineage>
</organism>
<sequence>AVSAHRDSQELDKENETPLEKEVLDAILGGNETGLRVSMVQGNYNEDNVFTSSDCEEVAIVGEEITLIGETISEETRKQCKVFRGKKTPQVVISKCVLVTKKNAGKEVGRATGRDYVANRTSTKPEVGNILTTIRKEVSLKEFL</sequence>
<feature type="non-terminal residue" evidence="1">
    <location>
        <position position="1"/>
    </location>
</feature>
<gene>
    <name evidence="1" type="ORF">g.443</name>
</gene>
<feature type="non-terminal residue" evidence="1">
    <location>
        <position position="144"/>
    </location>
</feature>
<dbReference type="EMBL" id="GEBQ01025637">
    <property type="protein sequence ID" value="JAT14340.1"/>
    <property type="molecule type" value="Transcribed_RNA"/>
</dbReference>
<accession>A0A1B6KSD1</accession>